<proteinExistence type="predicted"/>
<keyword evidence="1" id="KW-0472">Membrane</keyword>
<organism evidence="2 3">
    <name type="scientific">Cannabis sativa</name>
    <name type="common">Hemp</name>
    <name type="synonym">Marijuana</name>
    <dbReference type="NCBI Taxonomy" id="3483"/>
    <lineage>
        <taxon>Eukaryota</taxon>
        <taxon>Viridiplantae</taxon>
        <taxon>Streptophyta</taxon>
        <taxon>Embryophyta</taxon>
        <taxon>Tracheophyta</taxon>
        <taxon>Spermatophyta</taxon>
        <taxon>Magnoliopsida</taxon>
        <taxon>eudicotyledons</taxon>
        <taxon>Gunneridae</taxon>
        <taxon>Pentapetalae</taxon>
        <taxon>rosids</taxon>
        <taxon>fabids</taxon>
        <taxon>Rosales</taxon>
        <taxon>Cannabaceae</taxon>
        <taxon>Cannabis</taxon>
    </lineage>
</organism>
<dbReference type="Proteomes" id="UP000596661">
    <property type="component" value="Chromosome 2"/>
</dbReference>
<keyword evidence="1" id="KW-1133">Transmembrane helix</keyword>
<name>A0A803P1A5_CANSA</name>
<dbReference type="AlphaFoldDB" id="A0A803P1A5"/>
<evidence type="ECO:0000313" key="3">
    <source>
        <dbReference type="Proteomes" id="UP000596661"/>
    </source>
</evidence>
<sequence>MLFSLGDSVLVFIFVLYLMRKKEWMSLVSSELYCSKPGEGTIDEGGGGSGEDGGGGGDNPSRWLLLIGSLFLKTACIHLFFLLVAFLAM</sequence>
<protein>
    <submittedName>
        <fullName evidence="2">Uncharacterized protein</fullName>
    </submittedName>
</protein>
<reference evidence="2" key="1">
    <citation type="submission" date="2018-11" db="EMBL/GenBank/DDBJ databases">
        <authorList>
            <person name="Grassa J C."/>
        </authorList>
    </citation>
    <scope>NUCLEOTIDE SEQUENCE [LARGE SCALE GENOMIC DNA]</scope>
</reference>
<dbReference type="Gramene" id="evm.model.02.486">
    <property type="protein sequence ID" value="cds.evm.model.02.486"/>
    <property type="gene ID" value="evm.TU.02.486"/>
</dbReference>
<evidence type="ECO:0000256" key="1">
    <source>
        <dbReference type="SAM" id="Phobius"/>
    </source>
</evidence>
<dbReference type="EnsemblPlants" id="evm.model.02.486">
    <property type="protein sequence ID" value="cds.evm.model.02.486"/>
    <property type="gene ID" value="evm.TU.02.486"/>
</dbReference>
<keyword evidence="3" id="KW-1185">Reference proteome</keyword>
<evidence type="ECO:0000313" key="2">
    <source>
        <dbReference type="EnsemblPlants" id="cds.evm.model.02.486"/>
    </source>
</evidence>
<feature type="transmembrane region" description="Helical" evidence="1">
    <location>
        <begin position="63"/>
        <end position="88"/>
    </location>
</feature>
<dbReference type="EMBL" id="UZAU01000112">
    <property type="status" value="NOT_ANNOTATED_CDS"/>
    <property type="molecule type" value="Genomic_DNA"/>
</dbReference>
<reference evidence="2" key="2">
    <citation type="submission" date="2021-03" db="UniProtKB">
        <authorList>
            <consortium name="EnsemblPlants"/>
        </authorList>
    </citation>
    <scope>IDENTIFICATION</scope>
</reference>
<keyword evidence="1" id="KW-0812">Transmembrane</keyword>
<accession>A0A803P1A5</accession>